<dbReference type="GO" id="GO:0097351">
    <property type="term" value="F:toxin sequestering activity"/>
    <property type="evidence" value="ECO:0007669"/>
    <property type="project" value="InterPro"/>
</dbReference>
<accession>A0A2P5KEF2</accession>
<evidence type="ECO:0000313" key="1">
    <source>
        <dbReference type="EMBL" id="PPB85075.1"/>
    </source>
</evidence>
<dbReference type="Gene3D" id="2.10.260.10">
    <property type="match status" value="1"/>
</dbReference>
<comment type="caution">
    <text evidence="1">The sequence shown here is derived from an EMBL/GenBank/DDBJ whole genome shotgun (WGS) entry which is preliminary data.</text>
</comment>
<sequence>MGWVLFNQAVVFWQGQITLPKPIRQALGVDYGGKVAFDLHGSQVIVTRAEDSAHEDPAIGSFLALLETDIRNGRHLTALPNDLVQAMLATLPQFVDLAADIEGDVAL</sequence>
<dbReference type="Proteomes" id="UP000243096">
    <property type="component" value="Unassembled WGS sequence"/>
</dbReference>
<dbReference type="InterPro" id="IPR031848">
    <property type="entry name" value="PrlF_antitoxin"/>
</dbReference>
<evidence type="ECO:0000313" key="2">
    <source>
        <dbReference type="Proteomes" id="UP000243096"/>
    </source>
</evidence>
<dbReference type="GO" id="GO:0001558">
    <property type="term" value="P:regulation of cell growth"/>
    <property type="evidence" value="ECO:0007669"/>
    <property type="project" value="InterPro"/>
</dbReference>
<dbReference type="SUPFAM" id="SSF89447">
    <property type="entry name" value="AbrB/MazE/MraZ-like"/>
    <property type="match status" value="1"/>
</dbReference>
<gene>
    <name evidence="1" type="ORF">B0O95_101162</name>
</gene>
<name>A0A2P5KEF2_9BURK</name>
<dbReference type="InterPro" id="IPR037914">
    <property type="entry name" value="SpoVT-AbrB_sf"/>
</dbReference>
<keyword evidence="2" id="KW-1185">Reference proteome</keyword>
<dbReference type="AlphaFoldDB" id="A0A2P5KEF2"/>
<dbReference type="RefSeq" id="WP_104076170.1">
    <property type="nucleotide sequence ID" value="NZ_CP062178.1"/>
</dbReference>
<dbReference type="Pfam" id="PF15937">
    <property type="entry name" value="PrlF_antitoxin"/>
    <property type="match status" value="1"/>
</dbReference>
<protein>
    <submittedName>
        <fullName evidence="1">AbrB family transcriptional regulator</fullName>
    </submittedName>
</protein>
<dbReference type="EMBL" id="PRDW01000001">
    <property type="protein sequence ID" value="PPB85075.1"/>
    <property type="molecule type" value="Genomic_DNA"/>
</dbReference>
<organism evidence="1 2">
    <name type="scientific">Mycetohabitans endofungorum</name>
    <dbReference type="NCBI Taxonomy" id="417203"/>
    <lineage>
        <taxon>Bacteria</taxon>
        <taxon>Pseudomonadati</taxon>
        <taxon>Pseudomonadota</taxon>
        <taxon>Betaproteobacteria</taxon>
        <taxon>Burkholderiales</taxon>
        <taxon>Burkholderiaceae</taxon>
        <taxon>Mycetohabitans</taxon>
    </lineage>
</organism>
<dbReference type="OrthoDB" id="9811597at2"/>
<proteinExistence type="predicted"/>
<dbReference type="GO" id="GO:0003700">
    <property type="term" value="F:DNA-binding transcription factor activity"/>
    <property type="evidence" value="ECO:0007669"/>
    <property type="project" value="InterPro"/>
</dbReference>
<reference evidence="1 2" key="1">
    <citation type="submission" date="2018-01" db="EMBL/GenBank/DDBJ databases">
        <title>Genomic Encyclopedia of Type Strains, Phase III (KMG-III): the genomes of soil and plant-associated and newly described type strains.</title>
        <authorList>
            <person name="Whitman W."/>
        </authorList>
    </citation>
    <scope>NUCLEOTIDE SEQUENCE [LARGE SCALE GENOMIC DNA]</scope>
    <source>
        <strain evidence="1 2">HKI456</strain>
    </source>
</reference>